<keyword evidence="3" id="KW-1185">Reference proteome</keyword>
<dbReference type="Gene3D" id="3.75.10.10">
    <property type="entry name" value="L-arginine/glycine Amidinotransferase, Chain A"/>
    <property type="match status" value="1"/>
</dbReference>
<evidence type="ECO:0000313" key="3">
    <source>
        <dbReference type="Proteomes" id="UP000030125"/>
    </source>
</evidence>
<dbReference type="GO" id="GO:0004668">
    <property type="term" value="F:protein-arginine deiminase activity"/>
    <property type="evidence" value="ECO:0007669"/>
    <property type="project" value="InterPro"/>
</dbReference>
<evidence type="ECO:0000313" key="2">
    <source>
        <dbReference type="EMBL" id="KGN78090.1"/>
    </source>
</evidence>
<name>A0A0A2EKS1_PORCN</name>
<dbReference type="EMBL" id="JQJD01000065">
    <property type="protein sequence ID" value="KGN78090.1"/>
    <property type="molecule type" value="Genomic_DNA"/>
</dbReference>
<dbReference type="Pfam" id="PF04371">
    <property type="entry name" value="PAD_porph"/>
    <property type="match status" value="1"/>
</dbReference>
<dbReference type="OrthoDB" id="9808013at2"/>
<organism evidence="2 3">
    <name type="scientific">Porphyromonas cangingivalis</name>
    <dbReference type="NCBI Taxonomy" id="36874"/>
    <lineage>
        <taxon>Bacteria</taxon>
        <taxon>Pseudomonadati</taxon>
        <taxon>Bacteroidota</taxon>
        <taxon>Bacteroidia</taxon>
        <taxon>Bacteroidales</taxon>
        <taxon>Porphyromonadaceae</taxon>
        <taxon>Porphyromonas</taxon>
    </lineage>
</organism>
<gene>
    <name evidence="2" type="ORF">HQ35_10380</name>
</gene>
<dbReference type="PANTHER" id="PTHR31377:SF0">
    <property type="entry name" value="AGMATINE DEIMINASE-RELATED"/>
    <property type="match status" value="1"/>
</dbReference>
<dbReference type="Proteomes" id="UP000030125">
    <property type="component" value="Unassembled WGS sequence"/>
</dbReference>
<comment type="caution">
    <text evidence="2">The sequence shown here is derived from an EMBL/GenBank/DDBJ whole genome shotgun (WGS) entry which is preliminary data.</text>
</comment>
<evidence type="ECO:0008006" key="4">
    <source>
        <dbReference type="Google" id="ProtNLM"/>
    </source>
</evidence>
<evidence type="ECO:0000256" key="1">
    <source>
        <dbReference type="ARBA" id="ARBA00022801"/>
    </source>
</evidence>
<protein>
    <recommendedName>
        <fullName evidence="4">Agmatine deiminase</fullName>
    </recommendedName>
</protein>
<dbReference type="AlphaFoldDB" id="A0A0A2EKS1"/>
<dbReference type="STRING" id="36874.HQ34_03990"/>
<dbReference type="RefSeq" id="WP_036852987.1">
    <property type="nucleotide sequence ID" value="NZ_JQJD01000065.1"/>
</dbReference>
<reference evidence="2 3" key="1">
    <citation type="submission" date="2014-08" db="EMBL/GenBank/DDBJ databases">
        <title>Porphyromonas cangingivalis strain:COT-109_OH1386 Genome sequencing.</title>
        <authorList>
            <person name="Wallis C."/>
            <person name="Deusch O."/>
            <person name="O'Flynn C."/>
            <person name="Davis I."/>
            <person name="Jospin G."/>
            <person name="Darling A.E."/>
            <person name="Coil D.A."/>
            <person name="Alexiev A."/>
            <person name="Horsfall A."/>
            <person name="Kirkwood N."/>
            <person name="Harris S."/>
            <person name="Eisen J.A."/>
        </authorList>
    </citation>
    <scope>NUCLEOTIDE SEQUENCE [LARGE SCALE GENOMIC DNA]</scope>
    <source>
        <strain evidence="3">COT-109 OH1386</strain>
    </source>
</reference>
<dbReference type="SUPFAM" id="SSF55909">
    <property type="entry name" value="Pentein"/>
    <property type="match status" value="1"/>
</dbReference>
<dbReference type="PANTHER" id="PTHR31377">
    <property type="entry name" value="AGMATINE DEIMINASE-RELATED"/>
    <property type="match status" value="1"/>
</dbReference>
<dbReference type="eggNOG" id="COG2957">
    <property type="taxonomic scope" value="Bacteria"/>
</dbReference>
<dbReference type="InterPro" id="IPR007466">
    <property type="entry name" value="Peptidyl-Arg-deiminase_porph"/>
</dbReference>
<accession>A0A0A2EKS1</accession>
<dbReference type="GO" id="GO:0009446">
    <property type="term" value="P:putrescine biosynthetic process"/>
    <property type="evidence" value="ECO:0007669"/>
    <property type="project" value="InterPro"/>
</dbReference>
<dbReference type="GO" id="GO:0047632">
    <property type="term" value="F:agmatine deiminase activity"/>
    <property type="evidence" value="ECO:0007669"/>
    <property type="project" value="TreeGrafter"/>
</dbReference>
<proteinExistence type="predicted"/>
<keyword evidence="1" id="KW-0378">Hydrolase</keyword>
<sequence>MTSTNQLIPEWAPQDAVLIAWPTSRMDWAYILDEVEATYVNIAKSILRHEALIILCDDAQHIRTLLGGGHKHKLILVDGLQPNDTWARDFAPLSCMREVKRCIVDFGFNAWGMKFAANVDNTLSRILYHKRELFAKDVEYINALDFVCEGGALETDGHGSLLSTASVLWEANRNPNTPRREQLIRLSKELGTPNIHVLGVPAMEGDDTDGHIDTLARYCDPQTIVYNYTANPDDTTFETMQAFRAEVEALKDVKGQRYRTFALPIPSPLYDEDGLQLPATYANFLIINGAVLVPIYGTSEDETALDILSSVFSDREVIGIDCRALVQQHGSLHCITMQFPKGFINPDLL</sequence>